<name>A0A4U1CZ65_9BACI</name>
<dbReference type="EMBL" id="SWBM01000008">
    <property type="protein sequence ID" value="TKC14748.1"/>
    <property type="molecule type" value="Genomic_DNA"/>
</dbReference>
<feature type="transmembrane region" description="Helical" evidence="1">
    <location>
        <begin position="95"/>
        <end position="116"/>
    </location>
</feature>
<comment type="caution">
    <text evidence="2">The sequence shown here is derived from an EMBL/GenBank/DDBJ whole genome shotgun (WGS) entry which is preliminary data.</text>
</comment>
<dbReference type="Proteomes" id="UP000307756">
    <property type="component" value="Unassembled WGS sequence"/>
</dbReference>
<evidence type="ECO:0000256" key="1">
    <source>
        <dbReference type="SAM" id="Phobius"/>
    </source>
</evidence>
<evidence type="ECO:0000313" key="3">
    <source>
        <dbReference type="Proteomes" id="UP000307756"/>
    </source>
</evidence>
<keyword evidence="1" id="KW-0812">Transmembrane</keyword>
<organism evidence="2 3">
    <name type="scientific">Robertmurraya kyonggiensis</name>
    <dbReference type="NCBI Taxonomy" id="1037680"/>
    <lineage>
        <taxon>Bacteria</taxon>
        <taxon>Bacillati</taxon>
        <taxon>Bacillota</taxon>
        <taxon>Bacilli</taxon>
        <taxon>Bacillales</taxon>
        <taxon>Bacillaceae</taxon>
        <taxon>Robertmurraya</taxon>
    </lineage>
</organism>
<reference evidence="2 3" key="1">
    <citation type="journal article" date="2011" name="J. Microbiol.">
        <title>Bacillus kyonggiensis sp. nov., isolated from soil of a lettuce field.</title>
        <authorList>
            <person name="Dong K."/>
            <person name="Lee S."/>
        </authorList>
    </citation>
    <scope>NUCLEOTIDE SEQUENCE [LARGE SCALE GENOMIC DNA]</scope>
    <source>
        <strain evidence="2 3">NB22</strain>
    </source>
</reference>
<feature type="transmembrane region" description="Helical" evidence="1">
    <location>
        <begin position="42"/>
        <end position="67"/>
    </location>
</feature>
<dbReference type="OrthoDB" id="2858707at2"/>
<gene>
    <name evidence="2" type="ORF">FA727_21130</name>
</gene>
<feature type="transmembrane region" description="Helical" evidence="1">
    <location>
        <begin position="6"/>
        <end position="30"/>
    </location>
</feature>
<keyword evidence="3" id="KW-1185">Reference proteome</keyword>
<keyword evidence="1" id="KW-1133">Transmembrane helix</keyword>
<keyword evidence="1" id="KW-0472">Membrane</keyword>
<sequence>MEQFMSLIIFSLPGLITYFWLQMFGINPVVKHTTTEMVGLTALLWAPTTLFTVLVYDGLFLLLNLIFRALKVNLSFLNLDLILSLKDLTYLSNNLLFLFYYLILSLIFSFTVAYIWSKYLYIRVLEIINKVRIQRKIIKLSEDPTVWESFFYRLEEQKEAQLIVEIYKIDNPVEKICGPVIRMSRPFETEKSLIIDTSKGWDIAHAFYNYEITRSYVDTKSGLIINELNPKKTSLKIIT</sequence>
<dbReference type="AlphaFoldDB" id="A0A4U1CZ65"/>
<accession>A0A4U1CZ65</accession>
<evidence type="ECO:0000313" key="2">
    <source>
        <dbReference type="EMBL" id="TKC14748.1"/>
    </source>
</evidence>
<protein>
    <submittedName>
        <fullName evidence="2">Uncharacterized protein</fullName>
    </submittedName>
</protein>
<proteinExistence type="predicted"/>